<dbReference type="InterPro" id="IPR026823">
    <property type="entry name" value="cEGF"/>
</dbReference>
<dbReference type="Pfam" id="PF12662">
    <property type="entry name" value="cEGF"/>
    <property type="match status" value="1"/>
</dbReference>
<dbReference type="InterPro" id="IPR050751">
    <property type="entry name" value="ECM_structural_protein"/>
</dbReference>
<dbReference type="EMBL" id="FZQP02006904">
    <property type="protein sequence ID" value="VVD04843.1"/>
    <property type="molecule type" value="Genomic_DNA"/>
</dbReference>
<dbReference type="GO" id="GO:0005509">
    <property type="term" value="F:calcium ion binding"/>
    <property type="evidence" value="ECO:0007669"/>
    <property type="project" value="InterPro"/>
</dbReference>
<evidence type="ECO:0000259" key="5">
    <source>
        <dbReference type="SMART" id="SM00179"/>
    </source>
</evidence>
<proteinExistence type="predicted"/>
<protein>
    <recommendedName>
        <fullName evidence="5">EGF-like calcium-binding domain-containing protein</fullName>
    </recommendedName>
</protein>
<dbReference type="AlphaFoldDB" id="A0A5E4R5N5"/>
<evidence type="ECO:0000256" key="4">
    <source>
        <dbReference type="ARBA" id="ARBA00023157"/>
    </source>
</evidence>
<evidence type="ECO:0000256" key="2">
    <source>
        <dbReference type="ARBA" id="ARBA00022729"/>
    </source>
</evidence>
<keyword evidence="4" id="KW-1015">Disulfide bond</keyword>
<evidence type="ECO:0000256" key="1">
    <source>
        <dbReference type="ARBA" id="ARBA00022536"/>
    </source>
</evidence>
<name>A0A5E4R5N5_9NEOP</name>
<keyword evidence="1" id="KW-0245">EGF-like domain</keyword>
<keyword evidence="7" id="KW-1185">Reference proteome</keyword>
<reference evidence="6 7" key="1">
    <citation type="submission" date="2017-07" db="EMBL/GenBank/DDBJ databases">
        <authorList>
            <person name="Talla V."/>
            <person name="Backstrom N."/>
        </authorList>
    </citation>
    <scope>NUCLEOTIDE SEQUENCE [LARGE SCALE GENOMIC DNA]</scope>
</reference>
<evidence type="ECO:0000313" key="6">
    <source>
        <dbReference type="EMBL" id="VVD04843.1"/>
    </source>
</evidence>
<organism evidence="6 7">
    <name type="scientific">Leptidea sinapis</name>
    <dbReference type="NCBI Taxonomy" id="189913"/>
    <lineage>
        <taxon>Eukaryota</taxon>
        <taxon>Metazoa</taxon>
        <taxon>Ecdysozoa</taxon>
        <taxon>Arthropoda</taxon>
        <taxon>Hexapoda</taxon>
        <taxon>Insecta</taxon>
        <taxon>Pterygota</taxon>
        <taxon>Neoptera</taxon>
        <taxon>Endopterygota</taxon>
        <taxon>Lepidoptera</taxon>
        <taxon>Glossata</taxon>
        <taxon>Ditrysia</taxon>
        <taxon>Papilionoidea</taxon>
        <taxon>Pieridae</taxon>
        <taxon>Dismorphiinae</taxon>
        <taxon>Leptidea</taxon>
    </lineage>
</organism>
<dbReference type="Proteomes" id="UP000324832">
    <property type="component" value="Unassembled WGS sequence"/>
</dbReference>
<feature type="domain" description="EGF-like calcium-binding" evidence="5">
    <location>
        <begin position="116"/>
        <end position="150"/>
    </location>
</feature>
<dbReference type="InterPro" id="IPR018097">
    <property type="entry name" value="EGF_Ca-bd_CS"/>
</dbReference>
<dbReference type="SMART" id="SM00179">
    <property type="entry name" value="EGF_CA"/>
    <property type="match status" value="2"/>
</dbReference>
<feature type="domain" description="EGF-like calcium-binding" evidence="5">
    <location>
        <begin position="151"/>
        <end position="203"/>
    </location>
</feature>
<dbReference type="SUPFAM" id="SSF57196">
    <property type="entry name" value="EGF/Laminin"/>
    <property type="match status" value="1"/>
</dbReference>
<evidence type="ECO:0000256" key="3">
    <source>
        <dbReference type="ARBA" id="ARBA00022737"/>
    </source>
</evidence>
<dbReference type="InterPro" id="IPR001881">
    <property type="entry name" value="EGF-like_Ca-bd_dom"/>
</dbReference>
<dbReference type="PROSITE" id="PS01187">
    <property type="entry name" value="EGF_CA"/>
    <property type="match status" value="1"/>
</dbReference>
<dbReference type="PANTHER" id="PTHR24034:SF209">
    <property type="entry name" value="EGF-LIKE DOMAIN-CONTAINING PROTEIN"/>
    <property type="match status" value="1"/>
</dbReference>
<evidence type="ECO:0000313" key="7">
    <source>
        <dbReference type="Proteomes" id="UP000324832"/>
    </source>
</evidence>
<dbReference type="Gene3D" id="2.10.25.10">
    <property type="entry name" value="Laminin"/>
    <property type="match status" value="2"/>
</dbReference>
<gene>
    <name evidence="6" type="ORF">LSINAPIS_LOCUS14517</name>
</gene>
<accession>A0A5E4R5N5</accession>
<keyword evidence="2" id="KW-0732">Signal</keyword>
<dbReference type="PANTHER" id="PTHR24034">
    <property type="entry name" value="EGF-LIKE DOMAIN-CONTAINING PROTEIN"/>
    <property type="match status" value="1"/>
</dbReference>
<keyword evidence="3" id="KW-0677">Repeat</keyword>
<sequence length="203" mass="22439">MGIELTSIEACSNPSVPDEIGDEEKDTCIPALRRMKEQCAEGIRMAESKQCYLPKTGIGRACCDECALGHLTGSTQDKRSCVLLDNSMFSPEKLAAEEIETTTEKKEITTTPKAKCKETSCEHICNDEDGTISCQCREGYRLQPDKRSCKDINECAEADDDLCTAEETVCHNTEGSFKCVPVKKRDVNLSCPPGFKRNIINQI</sequence>